<reference evidence="3" key="1">
    <citation type="journal article" date="2013" name="Nat. Genet.">
        <title>The Capsella rubella genome and the genomic consequences of rapid mating system evolution.</title>
        <authorList>
            <person name="Slotte T."/>
            <person name="Hazzouri K.M."/>
            <person name="Agren J.A."/>
            <person name="Koenig D."/>
            <person name="Maumus F."/>
            <person name="Guo Y.L."/>
            <person name="Steige K."/>
            <person name="Platts A.E."/>
            <person name="Escobar J.S."/>
            <person name="Newman L.K."/>
            <person name="Wang W."/>
            <person name="Mandakova T."/>
            <person name="Vello E."/>
            <person name="Smith L.M."/>
            <person name="Henz S.R."/>
            <person name="Steffen J."/>
            <person name="Takuno S."/>
            <person name="Brandvain Y."/>
            <person name="Coop G."/>
            <person name="Andolfatto P."/>
            <person name="Hu T.T."/>
            <person name="Blanchette M."/>
            <person name="Clark R.M."/>
            <person name="Quesneville H."/>
            <person name="Nordborg M."/>
            <person name="Gaut B.S."/>
            <person name="Lysak M.A."/>
            <person name="Jenkins J."/>
            <person name="Grimwood J."/>
            <person name="Chapman J."/>
            <person name="Prochnik S."/>
            <person name="Shu S."/>
            <person name="Rokhsar D."/>
            <person name="Schmutz J."/>
            <person name="Weigel D."/>
            <person name="Wright S.I."/>
        </authorList>
    </citation>
    <scope>NUCLEOTIDE SEQUENCE [LARGE SCALE GENOMIC DNA]</scope>
    <source>
        <strain evidence="3">cv. Monte Gargano</strain>
    </source>
</reference>
<organism evidence="2 3">
    <name type="scientific">Capsella rubella</name>
    <dbReference type="NCBI Taxonomy" id="81985"/>
    <lineage>
        <taxon>Eukaryota</taxon>
        <taxon>Viridiplantae</taxon>
        <taxon>Streptophyta</taxon>
        <taxon>Embryophyta</taxon>
        <taxon>Tracheophyta</taxon>
        <taxon>Spermatophyta</taxon>
        <taxon>Magnoliopsida</taxon>
        <taxon>eudicotyledons</taxon>
        <taxon>Gunneridae</taxon>
        <taxon>Pentapetalae</taxon>
        <taxon>rosids</taxon>
        <taxon>malvids</taxon>
        <taxon>Brassicales</taxon>
        <taxon>Brassicaceae</taxon>
        <taxon>Camelineae</taxon>
        <taxon>Capsella</taxon>
    </lineage>
</organism>
<gene>
    <name evidence="2" type="ORF">CARUB_v10006717mg</name>
</gene>
<proteinExistence type="predicted"/>
<evidence type="ECO:0000313" key="2">
    <source>
        <dbReference type="EMBL" id="EOA18227.1"/>
    </source>
</evidence>
<protein>
    <recommendedName>
        <fullName evidence="1">Reverse transcriptase zinc-binding domain-containing protein</fullName>
    </recommendedName>
</protein>
<dbReference type="eggNOG" id="KOG1075">
    <property type="taxonomic scope" value="Eukaryota"/>
</dbReference>
<dbReference type="PANTHER" id="PTHR34146">
    <property type="entry name" value="POLYNUCLEOTIDYL TRANSFERASE, RIBONUCLEASE H-LIKE SUPERFAMILY PROTEIN-RELATED"/>
    <property type="match status" value="1"/>
</dbReference>
<feature type="domain" description="Reverse transcriptase zinc-binding" evidence="1">
    <location>
        <begin position="1"/>
        <end position="51"/>
    </location>
</feature>
<dbReference type="Pfam" id="PF13966">
    <property type="entry name" value="zf-RVT"/>
    <property type="match status" value="1"/>
</dbReference>
<dbReference type="EMBL" id="KB870811">
    <property type="protein sequence ID" value="EOA18227.1"/>
    <property type="molecule type" value="Genomic_DNA"/>
</dbReference>
<dbReference type="InterPro" id="IPR012337">
    <property type="entry name" value="RNaseH-like_sf"/>
</dbReference>
<keyword evidence="3" id="KW-1185">Reference proteome</keyword>
<dbReference type="SUPFAM" id="SSF53098">
    <property type="entry name" value="Ribonuclease H-like"/>
    <property type="match status" value="1"/>
</dbReference>
<dbReference type="Proteomes" id="UP000029121">
    <property type="component" value="Unassembled WGS sequence"/>
</dbReference>
<evidence type="ECO:0000313" key="3">
    <source>
        <dbReference type="Proteomes" id="UP000029121"/>
    </source>
</evidence>
<name>R0F8G6_9BRAS</name>
<dbReference type="PANTHER" id="PTHR34146:SF11">
    <property type="entry name" value="RIBONUCLEASE H-LIKE SUPERFAMILY PROTEIN"/>
    <property type="match status" value="1"/>
</dbReference>
<dbReference type="InterPro" id="IPR026960">
    <property type="entry name" value="RVT-Znf"/>
</dbReference>
<sequence length="265" mass="29127">MFLWKAINGALPTGAVLQARTFDVDPTCCRCNVFESLEHLLFKCPFALKIWELAPFATPFLTGNIHQIKVGIMPGNKQVCLPPVGLSQTPLFPWLCWNIWLAKNEKIFNARMFSPGEIVRKAIQDAKEWQLAHDFGSPPPKSSSPVVVGPLASPLQADERLLRTDAAWCRDLKAAGLGWILITQIPEESVCRSAVTLNVSSPLMAECLAIRAAITMALDLNLSQDIQLMASSFSSFSCCFIPRSCNAEADSLAKQVLSLYAANFD</sequence>
<accession>R0F8G6</accession>
<evidence type="ECO:0000259" key="1">
    <source>
        <dbReference type="Pfam" id="PF13966"/>
    </source>
</evidence>
<dbReference type="AlphaFoldDB" id="R0F8G6"/>